<keyword evidence="1" id="KW-0378">Hydrolase</keyword>
<dbReference type="OrthoDB" id="8779628at2"/>
<name>A0A1S8DJ46_9GAMM</name>
<dbReference type="AlphaFoldDB" id="A0A1S8DJ46"/>
<organism evidence="1 2">
    <name type="scientific">Halopseudomonas pachastrellae</name>
    <dbReference type="NCBI Taxonomy" id="254161"/>
    <lineage>
        <taxon>Bacteria</taxon>
        <taxon>Pseudomonadati</taxon>
        <taxon>Pseudomonadota</taxon>
        <taxon>Gammaproteobacteria</taxon>
        <taxon>Pseudomonadales</taxon>
        <taxon>Pseudomonadaceae</taxon>
        <taxon>Halopseudomonas</taxon>
    </lineage>
</organism>
<dbReference type="STRING" id="254161.SAMN05216256_101136"/>
<reference evidence="1 2" key="1">
    <citation type="submission" date="2017-01" db="EMBL/GenBank/DDBJ databases">
        <title>Draft genome sequence of Pseudomonas pachastrellae type strain CCUG 46540T from a deep sea.</title>
        <authorList>
            <person name="Gomila M."/>
            <person name="Mulet M."/>
            <person name="Lalucat J."/>
            <person name="Garcia-Valdes E."/>
        </authorList>
    </citation>
    <scope>NUCLEOTIDE SEQUENCE [LARGE SCALE GENOMIC DNA]</scope>
    <source>
        <strain evidence="1 2">CCUG 46540</strain>
    </source>
</reference>
<comment type="caution">
    <text evidence="1">The sequence shown here is derived from an EMBL/GenBank/DDBJ whole genome shotgun (WGS) entry which is preliminary data.</text>
</comment>
<sequence length="91" mass="10259">MIISDQIATKLKDKHGVTPAEVEQCFLNRTGKYLIDTREDHVTNPPTQWFVAETNGGRKLKVAFVLKAGKVYLKTAYEPNPKELAIYNTHG</sequence>
<dbReference type="EMBL" id="MUBC01000004">
    <property type="protein sequence ID" value="ONM45425.1"/>
    <property type="molecule type" value="Genomic_DNA"/>
</dbReference>
<proteinExistence type="predicted"/>
<evidence type="ECO:0000313" key="1">
    <source>
        <dbReference type="EMBL" id="ONM45425.1"/>
    </source>
</evidence>
<dbReference type="GO" id="GO:0016787">
    <property type="term" value="F:hydrolase activity"/>
    <property type="evidence" value="ECO:0007669"/>
    <property type="project" value="UniProtKB-KW"/>
</dbReference>
<keyword evidence="2" id="KW-1185">Reference proteome</keyword>
<dbReference type="Proteomes" id="UP000242847">
    <property type="component" value="Unassembled WGS sequence"/>
</dbReference>
<protein>
    <submittedName>
        <fullName evidence="1">ADP-ribosyl-(Dinitrogen reductase) hydrolase</fullName>
    </submittedName>
</protein>
<dbReference type="RefSeq" id="WP_083724587.1">
    <property type="nucleotide sequence ID" value="NZ_FOUD01000001.1"/>
</dbReference>
<gene>
    <name evidence="1" type="ORF">BXT89_03095</name>
</gene>
<evidence type="ECO:0000313" key="2">
    <source>
        <dbReference type="Proteomes" id="UP000242847"/>
    </source>
</evidence>
<accession>A0A1S8DJ46</accession>